<evidence type="ECO:0000256" key="22">
    <source>
        <dbReference type="PROSITE-ProRule" id="PRU10141"/>
    </source>
</evidence>
<evidence type="ECO:0000256" key="15">
    <source>
        <dbReference type="ARBA" id="ARBA00022840"/>
    </source>
</evidence>
<evidence type="ECO:0000256" key="11">
    <source>
        <dbReference type="ARBA" id="ARBA00022729"/>
    </source>
</evidence>
<dbReference type="Pfam" id="PF12819">
    <property type="entry name" value="Malectin_like"/>
    <property type="match status" value="2"/>
</dbReference>
<feature type="binding site" evidence="22">
    <location>
        <position position="599"/>
    </location>
    <ligand>
        <name>ATP</name>
        <dbReference type="ChEBI" id="CHEBI:30616"/>
    </ligand>
</feature>
<dbReference type="InterPro" id="IPR017441">
    <property type="entry name" value="Protein_kinase_ATP_BS"/>
</dbReference>
<dbReference type="InterPro" id="IPR024788">
    <property type="entry name" value="Malectin-like_Carb-bd_dom"/>
</dbReference>
<evidence type="ECO:0000256" key="12">
    <source>
        <dbReference type="ARBA" id="ARBA00022737"/>
    </source>
</evidence>
<keyword evidence="7" id="KW-0597">Phosphoprotein</keyword>
<comment type="catalytic activity">
    <reaction evidence="21">
        <text>L-seryl-[protein] + ATP = O-phospho-L-seryl-[protein] + ADP + H(+)</text>
        <dbReference type="Rhea" id="RHEA:17989"/>
        <dbReference type="Rhea" id="RHEA-COMP:9863"/>
        <dbReference type="Rhea" id="RHEA-COMP:11604"/>
        <dbReference type="ChEBI" id="CHEBI:15378"/>
        <dbReference type="ChEBI" id="CHEBI:29999"/>
        <dbReference type="ChEBI" id="CHEBI:30616"/>
        <dbReference type="ChEBI" id="CHEBI:83421"/>
        <dbReference type="ChEBI" id="CHEBI:456216"/>
        <dbReference type="EC" id="2.7.11.1"/>
    </reaction>
</comment>
<dbReference type="SMART" id="SM00220">
    <property type="entry name" value="S_TKc"/>
    <property type="match status" value="2"/>
</dbReference>
<dbReference type="Pfam" id="PF00560">
    <property type="entry name" value="LRR_1"/>
    <property type="match status" value="1"/>
</dbReference>
<dbReference type="Gene3D" id="1.10.510.10">
    <property type="entry name" value="Transferase(Phosphotransferase) domain 1"/>
    <property type="match status" value="2"/>
</dbReference>
<feature type="transmembrane region" description="Helical" evidence="23">
    <location>
        <begin position="515"/>
        <end position="539"/>
    </location>
</feature>
<dbReference type="FunFam" id="1.10.510.10:FF:000240">
    <property type="entry name" value="Lectin-domain containing receptor kinase A4.3"/>
    <property type="match status" value="1"/>
</dbReference>
<dbReference type="SUPFAM" id="SSF52058">
    <property type="entry name" value="L domain-like"/>
    <property type="match status" value="1"/>
</dbReference>
<evidence type="ECO:0000256" key="6">
    <source>
        <dbReference type="ARBA" id="ARBA00022527"/>
    </source>
</evidence>
<evidence type="ECO:0000256" key="5">
    <source>
        <dbReference type="ARBA" id="ARBA00022475"/>
    </source>
</evidence>
<dbReference type="GO" id="GO:0005886">
    <property type="term" value="C:plasma membrane"/>
    <property type="evidence" value="ECO:0007669"/>
    <property type="project" value="UniProtKB-SubCell"/>
</dbReference>
<proteinExistence type="inferred from homology"/>
<keyword evidence="17 23" id="KW-0472">Membrane</keyword>
<feature type="non-terminal residue" evidence="26">
    <location>
        <position position="1"/>
    </location>
</feature>
<organism evidence="26 27">
    <name type="scientific">Centaurea solstitialis</name>
    <name type="common">yellow star-thistle</name>
    <dbReference type="NCBI Taxonomy" id="347529"/>
    <lineage>
        <taxon>Eukaryota</taxon>
        <taxon>Viridiplantae</taxon>
        <taxon>Streptophyta</taxon>
        <taxon>Embryophyta</taxon>
        <taxon>Tracheophyta</taxon>
        <taxon>Spermatophyta</taxon>
        <taxon>Magnoliopsida</taxon>
        <taxon>eudicotyledons</taxon>
        <taxon>Gunneridae</taxon>
        <taxon>Pentapetalae</taxon>
        <taxon>asterids</taxon>
        <taxon>campanulids</taxon>
        <taxon>Asterales</taxon>
        <taxon>Asteraceae</taxon>
        <taxon>Carduoideae</taxon>
        <taxon>Cardueae</taxon>
        <taxon>Centaureinae</taxon>
        <taxon>Centaurea</taxon>
    </lineage>
</organism>
<name>A0AA38TSS0_9ASTR</name>
<keyword evidence="11 24" id="KW-0732">Signal</keyword>
<reference evidence="26" key="1">
    <citation type="submission" date="2023-03" db="EMBL/GenBank/DDBJ databases">
        <title>Chromosome-scale reference genome and RAD-based genetic map of yellow starthistle (Centaurea solstitialis) reveal putative structural variation and QTLs associated with invader traits.</title>
        <authorList>
            <person name="Reatini B."/>
            <person name="Cang F.A."/>
            <person name="Jiang Q."/>
            <person name="Mckibben M.T.W."/>
            <person name="Barker M.S."/>
            <person name="Rieseberg L.H."/>
            <person name="Dlugosch K.M."/>
        </authorList>
    </citation>
    <scope>NUCLEOTIDE SEQUENCE</scope>
    <source>
        <strain evidence="26">CAN-66</strain>
        <tissue evidence="26">Leaf</tissue>
    </source>
</reference>
<evidence type="ECO:0000256" key="16">
    <source>
        <dbReference type="ARBA" id="ARBA00022989"/>
    </source>
</evidence>
<evidence type="ECO:0000256" key="9">
    <source>
        <dbReference type="ARBA" id="ARBA00022679"/>
    </source>
</evidence>
<protein>
    <recommendedName>
        <fullName evidence="4">non-specific serine/threonine protein kinase</fullName>
        <ecNumber evidence="4">2.7.11.1</ecNumber>
    </recommendedName>
</protein>
<keyword evidence="27" id="KW-1185">Reference proteome</keyword>
<dbReference type="PROSITE" id="PS00107">
    <property type="entry name" value="PROTEIN_KINASE_ATP"/>
    <property type="match status" value="2"/>
</dbReference>
<evidence type="ECO:0000256" key="8">
    <source>
        <dbReference type="ARBA" id="ARBA00022614"/>
    </source>
</evidence>
<comment type="similarity">
    <text evidence="3">In the C-terminal section; belongs to the protein kinase superfamily. Ser/Thr protein kinase family.</text>
</comment>
<comment type="caution">
    <text evidence="26">The sequence shown here is derived from an EMBL/GenBank/DDBJ whole genome shotgun (WGS) entry which is preliminary data.</text>
</comment>
<keyword evidence="19" id="KW-0325">Glycoprotein</keyword>
<feature type="signal peptide" evidence="24">
    <location>
        <begin position="1"/>
        <end position="24"/>
    </location>
</feature>
<dbReference type="PANTHER" id="PTHR45631:SF202">
    <property type="entry name" value="SENESCENCE-INDUCED RECEPTOR-LIKE SERINE_THREONINE-PROTEIN KINASE"/>
    <property type="match status" value="1"/>
</dbReference>
<sequence length="1713" mass="191420">MKLPRNSSTILILHVALTLALVHAQNDQSGFISIDCGITRGSNYTDTKTGLTYVSEAGFIDDRGTSQKIQSTYNSAALDLQLTTLTSFPQTTRNCYTLKPKQGKGNKYLIRARFNYGNYDLKGQPPQFDLYLGSDLWYTITFTKSLAVDYEIIHVPSSDYVHVCLVNVGLGIPFISALELRLLDSTMYPSGFKSLILYERDNFGASKTVRYGDDKYDRIWYTIPSPDYIDVQTSDIVSSGSLTTEDVPSKVMTTAITTASPTDSIYYTWSTVNASDMFYMYIHVAEIETLKANQTREFNVYLNGHYWSGPVSPIDHTINTVSSNFYNVSSYEIKLNKTQKSTLPPIINAIELYIAKQLLQWQTDDQDATAIWSIKSTYGIERNWQGDPCVPQTSVWEGLNCSYDDKSTPRIISMNLSSSGLSGDIADALANLTMIRSLDLSYNNLTGTVPEFLAQLDFLKTLNLTGNHFTRPLPAGLLDKSKNGSLLLSIEEASSDADTISCPKGSCKSNKHNKVVIPIISTFSALFVILTILGILWIIRRRRQTQGRVARDELIEPRNQRFTLSEVQKITNNFSSVIGKGGFGTVFHGSIGKNQVAVKMLSESSAQGYKEFQAEVSLLMSVHHKNITSLVGYCNEDNHKGIIYEYLANESLEKHVLDKSPKVLSWEERIQIGYDAAQVMWTLILGQSEYFLGCVRSNRFRVTGLEYMHHGCKPPIVHRDVKCSNILLNDKFQAKLADFGLSRAFTSEGATHVSTVIAGTPGYLDPEYYTTNRLTEKSDVYSFGVVLLELITGRPAISKETYIVNWVESMVAEGRIESIIDPRLHGDFDINKAWKVVELAMNCVARTSVERPTMNDVVTDLKNCLKKEKAYRGAKPNNLNGEMSLSLGNRIIKQTKDFSLISLAAEMKTFRNFPTILILHVVLTLAMVHAQDDQSGFISIDCGITQGSNYTDSKTGLNYVSEAGFIDSGVSRKIQPTYNSTTLAFQLTTLTSFPQDTRNCYTLKPKQGKGKKYLIRARFYYGNYDLKGQTPQFDLYLGSDLWSRVYFTRLLATDREIIHLTSSDYIHVCLVNIGLGTPFISALELRLLDSTMYPTQFKSLILSARINFGASETVRYGDDKYDRIWYNIPPNHSIAVQTSGTVSLGSSTTEKVPSKVMSTAVTTLTTSPNSYLYYSWNSDNVSDEFYMYLHLAEIETLKKNQTREVNVYMNGNHLVGPVSAVNHTTSTVFGYFYDLSTYELRMYRTQNSTLPPMFNALERYRAKQLLQSQTEDQDAAAIWSIKSTYGLKENWQGDMCVPQTSVWNGLNCNYNDKGTPRIISMNLSSKGLEGEIAAALANLTMIQSFNLTGNDFTRPLPAGLLEKSKNGLLLLRIEESSDADTASCPMGSCKSNKHNKVIIPVISTCSALFLLLTILAILWIIKRRQTQGRIARDELIESRNQRFTLSEVQKITNNFSSVIGKGGFGTVFHGSIGEKQVAVKMLAESSAQGYKEFQAEVNLLMSVHHKNITSLVGYCDEGNHKGIIYEYLANESLEKHLLDGSPKVLSWEERLQIGYDAAQGLEYMHHGCNPPIVHRDVKCSNILLNDKFQGKLADFGLSRAFTSEGATHVSTVVAGTPGYLDPEYYTTNRLTEKSDVYSFGVVLLNLITSRPAISKDTNIINWVESMVAKGSVENIIDPRLHGQFNINTAEKVVELAMNCVARTSVERPIMNDV</sequence>
<keyword evidence="6" id="KW-0723">Serine/threonine-protein kinase</keyword>
<dbReference type="GO" id="GO:0002229">
    <property type="term" value="P:defense response to oomycetes"/>
    <property type="evidence" value="ECO:0007669"/>
    <property type="project" value="UniProtKB-ARBA"/>
</dbReference>
<evidence type="ECO:0000256" key="14">
    <source>
        <dbReference type="ARBA" id="ARBA00022777"/>
    </source>
</evidence>
<evidence type="ECO:0000313" key="27">
    <source>
        <dbReference type="Proteomes" id="UP001172457"/>
    </source>
</evidence>
<evidence type="ECO:0000256" key="13">
    <source>
        <dbReference type="ARBA" id="ARBA00022741"/>
    </source>
</evidence>
<gene>
    <name evidence="26" type="ORF">OSB04_004856</name>
</gene>
<dbReference type="Pfam" id="PF07714">
    <property type="entry name" value="PK_Tyr_Ser-Thr"/>
    <property type="match status" value="2"/>
</dbReference>
<keyword evidence="14" id="KW-0418">Kinase</keyword>
<evidence type="ECO:0000256" key="10">
    <source>
        <dbReference type="ARBA" id="ARBA00022692"/>
    </source>
</evidence>
<dbReference type="FunFam" id="3.30.200.20:FF:000394">
    <property type="entry name" value="Leucine-rich repeat receptor-like protein kinase"/>
    <property type="match status" value="2"/>
</dbReference>
<dbReference type="Proteomes" id="UP001172457">
    <property type="component" value="Chromosome 2"/>
</dbReference>
<evidence type="ECO:0000256" key="1">
    <source>
        <dbReference type="ARBA" id="ARBA00004251"/>
    </source>
</evidence>
<feature type="domain" description="Protein kinase" evidence="25">
    <location>
        <begin position="1453"/>
        <end position="1713"/>
    </location>
</feature>
<evidence type="ECO:0000313" key="26">
    <source>
        <dbReference type="EMBL" id="KAJ9559696.1"/>
    </source>
</evidence>
<keyword evidence="15 22" id="KW-0067">ATP-binding</keyword>
<accession>A0AA38TSS0</accession>
<feature type="binding site" evidence="22">
    <location>
        <position position="1480"/>
    </location>
    <ligand>
        <name>ATP</name>
        <dbReference type="ChEBI" id="CHEBI:30616"/>
    </ligand>
</feature>
<keyword evidence="18" id="KW-0675">Receptor</keyword>
<evidence type="ECO:0000256" key="3">
    <source>
        <dbReference type="ARBA" id="ARBA00010217"/>
    </source>
</evidence>
<evidence type="ECO:0000256" key="19">
    <source>
        <dbReference type="ARBA" id="ARBA00023180"/>
    </source>
</evidence>
<evidence type="ECO:0000256" key="17">
    <source>
        <dbReference type="ARBA" id="ARBA00023136"/>
    </source>
</evidence>
<dbReference type="EC" id="2.7.11.1" evidence="4"/>
<evidence type="ECO:0000256" key="20">
    <source>
        <dbReference type="ARBA" id="ARBA00047899"/>
    </source>
</evidence>
<dbReference type="PROSITE" id="PS00108">
    <property type="entry name" value="PROTEIN_KINASE_ST"/>
    <property type="match status" value="2"/>
</dbReference>
<evidence type="ECO:0000256" key="18">
    <source>
        <dbReference type="ARBA" id="ARBA00023170"/>
    </source>
</evidence>
<evidence type="ECO:0000256" key="24">
    <source>
        <dbReference type="SAM" id="SignalP"/>
    </source>
</evidence>
<evidence type="ECO:0000256" key="4">
    <source>
        <dbReference type="ARBA" id="ARBA00012513"/>
    </source>
</evidence>
<feature type="transmembrane region" description="Helical" evidence="23">
    <location>
        <begin position="1397"/>
        <end position="1421"/>
    </location>
</feature>
<dbReference type="PROSITE" id="PS50011">
    <property type="entry name" value="PROTEIN_KINASE_DOM"/>
    <property type="match status" value="2"/>
</dbReference>
<dbReference type="InterPro" id="IPR001245">
    <property type="entry name" value="Ser-Thr/Tyr_kinase_cat_dom"/>
</dbReference>
<feature type="domain" description="Protein kinase" evidence="25">
    <location>
        <begin position="572"/>
        <end position="865"/>
    </location>
</feature>
<evidence type="ECO:0000256" key="7">
    <source>
        <dbReference type="ARBA" id="ARBA00022553"/>
    </source>
</evidence>
<dbReference type="InterPro" id="IPR001611">
    <property type="entry name" value="Leu-rich_rpt"/>
</dbReference>
<dbReference type="InterPro" id="IPR011009">
    <property type="entry name" value="Kinase-like_dom_sf"/>
</dbReference>
<keyword evidence="8" id="KW-0433">Leucine-rich repeat</keyword>
<evidence type="ECO:0000256" key="2">
    <source>
        <dbReference type="ARBA" id="ARBA00008536"/>
    </source>
</evidence>
<evidence type="ECO:0000259" key="25">
    <source>
        <dbReference type="PROSITE" id="PS50011"/>
    </source>
</evidence>
<keyword evidence="13 22" id="KW-0547">Nucleotide-binding</keyword>
<feature type="chain" id="PRO_5041270291" description="non-specific serine/threonine protein kinase" evidence="24">
    <location>
        <begin position="25"/>
        <end position="1713"/>
    </location>
</feature>
<dbReference type="FunFam" id="3.80.10.10:FF:000129">
    <property type="entry name" value="Leucine-rich repeat receptor-like kinase"/>
    <property type="match status" value="1"/>
</dbReference>
<dbReference type="InterPro" id="IPR008271">
    <property type="entry name" value="Ser/Thr_kinase_AS"/>
</dbReference>
<dbReference type="Gene3D" id="3.80.10.10">
    <property type="entry name" value="Ribonuclease Inhibitor"/>
    <property type="match status" value="2"/>
</dbReference>
<keyword evidence="9" id="KW-0808">Transferase</keyword>
<evidence type="ECO:0000256" key="21">
    <source>
        <dbReference type="ARBA" id="ARBA00048679"/>
    </source>
</evidence>
<dbReference type="SUPFAM" id="SSF56112">
    <property type="entry name" value="Protein kinase-like (PK-like)"/>
    <property type="match status" value="2"/>
</dbReference>
<keyword evidence="12" id="KW-0677">Repeat</keyword>
<dbReference type="FunFam" id="1.10.510.10:FF:000146">
    <property type="entry name" value="LRR receptor-like serine/threonine-protein kinase IOS1"/>
    <property type="match status" value="1"/>
</dbReference>
<dbReference type="PANTHER" id="PTHR45631">
    <property type="entry name" value="OS07G0107800 PROTEIN-RELATED"/>
    <property type="match status" value="1"/>
</dbReference>
<comment type="similarity">
    <text evidence="2">In the N-terminal section; belongs to the leguminous lectin family.</text>
</comment>
<comment type="catalytic activity">
    <reaction evidence="20">
        <text>L-threonyl-[protein] + ATP = O-phospho-L-threonyl-[protein] + ADP + H(+)</text>
        <dbReference type="Rhea" id="RHEA:46608"/>
        <dbReference type="Rhea" id="RHEA-COMP:11060"/>
        <dbReference type="Rhea" id="RHEA-COMP:11605"/>
        <dbReference type="ChEBI" id="CHEBI:15378"/>
        <dbReference type="ChEBI" id="CHEBI:30013"/>
        <dbReference type="ChEBI" id="CHEBI:30616"/>
        <dbReference type="ChEBI" id="CHEBI:61977"/>
        <dbReference type="ChEBI" id="CHEBI:456216"/>
        <dbReference type="EC" id="2.7.11.1"/>
    </reaction>
</comment>
<keyword evidence="5" id="KW-1003">Cell membrane</keyword>
<comment type="subcellular location">
    <subcellularLocation>
        <location evidence="1">Cell membrane</location>
        <topology evidence="1">Single-pass type I membrane protein</topology>
    </subcellularLocation>
</comment>
<dbReference type="GO" id="GO:0005524">
    <property type="term" value="F:ATP binding"/>
    <property type="evidence" value="ECO:0007669"/>
    <property type="project" value="UniProtKB-UniRule"/>
</dbReference>
<dbReference type="Gene3D" id="3.30.200.20">
    <property type="entry name" value="Phosphorylase Kinase, domain 1"/>
    <property type="match status" value="2"/>
</dbReference>
<dbReference type="GO" id="GO:0004674">
    <property type="term" value="F:protein serine/threonine kinase activity"/>
    <property type="evidence" value="ECO:0007669"/>
    <property type="project" value="UniProtKB-KW"/>
</dbReference>
<dbReference type="EMBL" id="JARYMX010000002">
    <property type="protein sequence ID" value="KAJ9559696.1"/>
    <property type="molecule type" value="Genomic_DNA"/>
</dbReference>
<keyword evidence="16 23" id="KW-1133">Transmembrane helix</keyword>
<dbReference type="InterPro" id="IPR032675">
    <property type="entry name" value="LRR_dom_sf"/>
</dbReference>
<keyword evidence="10 23" id="KW-0812">Transmembrane</keyword>
<evidence type="ECO:0000256" key="23">
    <source>
        <dbReference type="SAM" id="Phobius"/>
    </source>
</evidence>
<dbReference type="InterPro" id="IPR000719">
    <property type="entry name" value="Prot_kinase_dom"/>
</dbReference>